<evidence type="ECO:0000313" key="14">
    <source>
        <dbReference type="EMBL" id="AIS92511.1"/>
    </source>
</evidence>
<keyword evidence="6 11" id="KW-0479">Metal-binding</keyword>
<dbReference type="Gene3D" id="1.10.630.10">
    <property type="entry name" value="Cytochrome P450"/>
    <property type="match status" value="1"/>
</dbReference>
<dbReference type="FunFam" id="1.10.630.10:FF:000019">
    <property type="entry name" value="Cytochrome P450 family protein"/>
    <property type="match status" value="1"/>
</dbReference>
<name>A0A0A7DMP2_9MAGN</name>
<feature type="transmembrane region" description="Helical" evidence="13">
    <location>
        <begin position="6"/>
        <end position="26"/>
    </location>
</feature>
<dbReference type="GO" id="GO:0044550">
    <property type="term" value="P:secondary metabolite biosynthetic process"/>
    <property type="evidence" value="ECO:0007669"/>
    <property type="project" value="UniProtKB-ARBA"/>
</dbReference>
<comment type="pathway">
    <text evidence="3">Aromatic compound metabolism; phenylpropanoid biosynthesis.</text>
</comment>
<evidence type="ECO:0000256" key="10">
    <source>
        <dbReference type="ARBA" id="ARBA00023136"/>
    </source>
</evidence>
<evidence type="ECO:0000256" key="1">
    <source>
        <dbReference type="ARBA" id="ARBA00001971"/>
    </source>
</evidence>
<comment type="similarity">
    <text evidence="4 12">Belongs to the cytochrome P450 family.</text>
</comment>
<accession>A0A0A7DMP2</accession>
<comment type="subcellular location">
    <subcellularLocation>
        <location evidence="2">Membrane</location>
    </subcellularLocation>
</comment>
<dbReference type="PRINTS" id="PR00463">
    <property type="entry name" value="EP450I"/>
</dbReference>
<evidence type="ECO:0000256" key="11">
    <source>
        <dbReference type="PIRSR" id="PIRSR602401-1"/>
    </source>
</evidence>
<gene>
    <name evidence="14" type="primary">FNS II</name>
</gene>
<dbReference type="EMBL" id="KJ010526">
    <property type="protein sequence ID" value="AIS92511.1"/>
    <property type="molecule type" value="mRNA"/>
</dbReference>
<protein>
    <submittedName>
        <fullName evidence="14">Putative flavone synthase II</fullName>
    </submittedName>
</protein>
<dbReference type="GO" id="GO:0016705">
    <property type="term" value="F:oxidoreductase activity, acting on paired donors, with incorporation or reduction of molecular oxygen"/>
    <property type="evidence" value="ECO:0007669"/>
    <property type="project" value="InterPro"/>
</dbReference>
<evidence type="ECO:0000256" key="6">
    <source>
        <dbReference type="ARBA" id="ARBA00022723"/>
    </source>
</evidence>
<evidence type="ECO:0000256" key="7">
    <source>
        <dbReference type="ARBA" id="ARBA00023002"/>
    </source>
</evidence>
<keyword evidence="13" id="KW-0812">Transmembrane</keyword>
<evidence type="ECO:0000256" key="5">
    <source>
        <dbReference type="ARBA" id="ARBA00022617"/>
    </source>
</evidence>
<feature type="binding site" description="axial binding residue" evidence="11">
    <location>
        <position position="455"/>
    </location>
    <ligand>
        <name>heme</name>
        <dbReference type="ChEBI" id="CHEBI:30413"/>
    </ligand>
    <ligandPart>
        <name>Fe</name>
        <dbReference type="ChEBI" id="CHEBI:18248"/>
    </ligandPart>
</feature>
<dbReference type="GO" id="GO:0016020">
    <property type="term" value="C:membrane"/>
    <property type="evidence" value="ECO:0007669"/>
    <property type="project" value="UniProtKB-SubCell"/>
</dbReference>
<dbReference type="GO" id="GO:0020037">
    <property type="term" value="F:heme binding"/>
    <property type="evidence" value="ECO:0007669"/>
    <property type="project" value="InterPro"/>
</dbReference>
<dbReference type="InterPro" id="IPR017972">
    <property type="entry name" value="Cyt_P450_CS"/>
</dbReference>
<evidence type="ECO:0000256" key="8">
    <source>
        <dbReference type="ARBA" id="ARBA00023004"/>
    </source>
</evidence>
<evidence type="ECO:0000256" key="13">
    <source>
        <dbReference type="SAM" id="Phobius"/>
    </source>
</evidence>
<evidence type="ECO:0000256" key="3">
    <source>
        <dbReference type="ARBA" id="ARBA00004928"/>
    </source>
</evidence>
<dbReference type="InterPro" id="IPR036396">
    <property type="entry name" value="Cyt_P450_sf"/>
</dbReference>
<dbReference type="PANTHER" id="PTHR47943">
    <property type="entry name" value="CYTOCHROME P450 93A3-LIKE"/>
    <property type="match status" value="1"/>
</dbReference>
<evidence type="ECO:0000256" key="12">
    <source>
        <dbReference type="RuleBase" id="RU000461"/>
    </source>
</evidence>
<reference evidence="14" key="1">
    <citation type="journal article" date="2015" name="Front. Plant Sci.">
        <title>Elucidating the biosynthetic and regulatory mechanisms of flavonoid-derived bioactive components in Epimedium sagittatum.</title>
        <authorList>
            <person name="Huang W."/>
            <person name="Zeng S."/>
            <person name="Xiao G."/>
            <person name="Wei G."/>
            <person name="Liao S."/>
            <person name="Chen J."/>
            <person name="Sun W."/>
            <person name="Lv H."/>
            <person name="Wang Y."/>
        </authorList>
    </citation>
    <scope>NUCLEOTIDE SEQUENCE</scope>
</reference>
<keyword evidence="8 11" id="KW-0408">Iron</keyword>
<sequence>MVLDLVLYTIIFFLSALLVRIISGAIKPIRSRLPPSPISLPIIGHLHLLDIVPYKSFHKLATKYGPFFHLRLGSVPCIVISSPELTKELMATNELTFAARPVTMAIDHLTYNSSAFAFAPYGAQWKFMKKICMTELLSGRALNQLYPIRKEELLLLVQVLVHKSSEGETVNLSEALVNISNNIISRMMWGATYSGKDDQAKEARVLIREVTQIFGTFNLSDFIWLLRKFDIQGLLKKSKDARKRYNVMIERIIKEREEFRTNKKLGSTEGKADGGVKDFLDILLDISEDDNAEMKLNRDHIKAFILDIFTAGTDTSAALTEWAMSELINNPKILDKARKEIDSVVTGRMVEESDLPNLPYIHAIYKEALRLHPPVPMLPREASQECKVAGYDIPAKTNLFVNLWSIQRDPNNWKDPLEFKPERFMQLHDDQVGSFKEVRGQQYDLLPFGTGRRGCPGASLVLQQAPAMLAALIQCFDWEVAGHDDGIKLATVDMIERPGLTVPRANALLLVPTTRFNPFTDTVVHP</sequence>
<dbReference type="GO" id="GO:0004497">
    <property type="term" value="F:monooxygenase activity"/>
    <property type="evidence" value="ECO:0007669"/>
    <property type="project" value="UniProtKB-KW"/>
</dbReference>
<keyword evidence="9 12" id="KW-0503">Monooxygenase</keyword>
<dbReference type="AlphaFoldDB" id="A0A0A7DMP2"/>
<dbReference type="CDD" id="cd20655">
    <property type="entry name" value="CYP93"/>
    <property type="match status" value="1"/>
</dbReference>
<dbReference type="InterPro" id="IPR002401">
    <property type="entry name" value="Cyt_P450_E_grp-I"/>
</dbReference>
<dbReference type="Pfam" id="PF00067">
    <property type="entry name" value="p450"/>
    <property type="match status" value="1"/>
</dbReference>
<proteinExistence type="evidence at transcript level"/>
<organism evidence="14">
    <name type="scientific">Epimedium sagittatum</name>
    <dbReference type="NCBI Taxonomy" id="253616"/>
    <lineage>
        <taxon>Eukaryota</taxon>
        <taxon>Viridiplantae</taxon>
        <taxon>Streptophyta</taxon>
        <taxon>Embryophyta</taxon>
        <taxon>Tracheophyta</taxon>
        <taxon>Spermatophyta</taxon>
        <taxon>Magnoliopsida</taxon>
        <taxon>Ranunculales</taxon>
        <taxon>Berberidaceae</taxon>
        <taxon>Podophylloideae</taxon>
        <taxon>Epimedieae</taxon>
        <taxon>Epimedium</taxon>
    </lineage>
</organism>
<dbReference type="PRINTS" id="PR00385">
    <property type="entry name" value="P450"/>
</dbReference>
<keyword evidence="5 11" id="KW-0349">Heme</keyword>
<evidence type="ECO:0000256" key="4">
    <source>
        <dbReference type="ARBA" id="ARBA00010617"/>
    </source>
</evidence>
<evidence type="ECO:0000256" key="9">
    <source>
        <dbReference type="ARBA" id="ARBA00023033"/>
    </source>
</evidence>
<dbReference type="PROSITE" id="PS00086">
    <property type="entry name" value="CYTOCHROME_P450"/>
    <property type="match status" value="1"/>
</dbReference>
<comment type="cofactor">
    <cofactor evidence="1 11">
        <name>heme</name>
        <dbReference type="ChEBI" id="CHEBI:30413"/>
    </cofactor>
</comment>
<dbReference type="GO" id="GO:0005506">
    <property type="term" value="F:iron ion binding"/>
    <property type="evidence" value="ECO:0007669"/>
    <property type="project" value="InterPro"/>
</dbReference>
<keyword evidence="10 13" id="KW-0472">Membrane</keyword>
<evidence type="ECO:0000256" key="2">
    <source>
        <dbReference type="ARBA" id="ARBA00004370"/>
    </source>
</evidence>
<dbReference type="PANTHER" id="PTHR47943:SF8">
    <property type="entry name" value="CYTOCHROME P450"/>
    <property type="match status" value="1"/>
</dbReference>
<dbReference type="SUPFAM" id="SSF48264">
    <property type="entry name" value="Cytochrome P450"/>
    <property type="match status" value="1"/>
</dbReference>
<keyword evidence="7 12" id="KW-0560">Oxidoreductase</keyword>
<keyword evidence="13" id="KW-1133">Transmembrane helix</keyword>
<dbReference type="InterPro" id="IPR001128">
    <property type="entry name" value="Cyt_P450"/>
</dbReference>